<dbReference type="Gene3D" id="3.30.450.90">
    <property type="match status" value="1"/>
</dbReference>
<keyword evidence="3" id="KW-0067">ATP-binding</keyword>
<comment type="caution">
    <text evidence="5">The sequence shown here is derived from an EMBL/GenBank/DDBJ whole genome shotgun (WGS) entry which is preliminary data.</text>
</comment>
<evidence type="ECO:0000313" key="6">
    <source>
        <dbReference type="Proteomes" id="UP000034956"/>
    </source>
</evidence>
<dbReference type="GO" id="GO:0005524">
    <property type="term" value="F:ATP binding"/>
    <property type="evidence" value="ECO:0007669"/>
    <property type="project" value="UniProtKB-KW"/>
</dbReference>
<evidence type="ECO:0000256" key="2">
    <source>
        <dbReference type="ARBA" id="ARBA00022741"/>
    </source>
</evidence>
<dbReference type="InterPro" id="IPR001482">
    <property type="entry name" value="T2SS/T4SS_dom"/>
</dbReference>
<reference evidence="5 6" key="1">
    <citation type="journal article" date="2015" name="Nature">
        <title>rRNA introns, odd ribosomes, and small enigmatic genomes across a large radiation of phyla.</title>
        <authorList>
            <person name="Brown C.T."/>
            <person name="Hug L.A."/>
            <person name="Thomas B.C."/>
            <person name="Sharon I."/>
            <person name="Castelle C.J."/>
            <person name="Singh A."/>
            <person name="Wilkins M.J."/>
            <person name="Williams K.H."/>
            <person name="Banfield J.F."/>
        </authorList>
    </citation>
    <scope>NUCLEOTIDE SEQUENCE [LARGE SCALE GENOMIC DNA]</scope>
</reference>
<protein>
    <submittedName>
        <fullName evidence="5">Type IV pilus assembly protein PilB</fullName>
    </submittedName>
</protein>
<dbReference type="SUPFAM" id="SSF160246">
    <property type="entry name" value="EspE N-terminal domain-like"/>
    <property type="match status" value="1"/>
</dbReference>
<dbReference type="Proteomes" id="UP000034956">
    <property type="component" value="Unassembled WGS sequence"/>
</dbReference>
<dbReference type="Gene3D" id="3.30.300.160">
    <property type="entry name" value="Type II secretion system, protein E, N-terminal domain"/>
    <property type="match status" value="1"/>
</dbReference>
<dbReference type="GO" id="GO:0005886">
    <property type="term" value="C:plasma membrane"/>
    <property type="evidence" value="ECO:0007669"/>
    <property type="project" value="TreeGrafter"/>
</dbReference>
<dbReference type="CDD" id="cd01129">
    <property type="entry name" value="PulE-GspE-like"/>
    <property type="match status" value="1"/>
</dbReference>
<dbReference type="AlphaFoldDB" id="A0A0G1WMW7"/>
<evidence type="ECO:0000259" key="4">
    <source>
        <dbReference type="PROSITE" id="PS00662"/>
    </source>
</evidence>
<accession>A0A0G1WMW7</accession>
<dbReference type="SMART" id="SM00382">
    <property type="entry name" value="AAA"/>
    <property type="match status" value="1"/>
</dbReference>
<dbReference type="InterPro" id="IPR037257">
    <property type="entry name" value="T2SS_E_N_sf"/>
</dbReference>
<feature type="domain" description="Bacterial type II secretion system protein E" evidence="4">
    <location>
        <begin position="381"/>
        <end position="395"/>
    </location>
</feature>
<dbReference type="Gene3D" id="3.40.50.300">
    <property type="entry name" value="P-loop containing nucleotide triphosphate hydrolases"/>
    <property type="match status" value="1"/>
</dbReference>
<dbReference type="PATRIC" id="fig|1618660.3.peg.290"/>
<dbReference type="InterPro" id="IPR003593">
    <property type="entry name" value="AAA+_ATPase"/>
</dbReference>
<name>A0A0G1WMW7_9BACT</name>
<dbReference type="Pfam" id="PF05157">
    <property type="entry name" value="MshEN"/>
    <property type="match status" value="1"/>
</dbReference>
<dbReference type="InterPro" id="IPR027417">
    <property type="entry name" value="P-loop_NTPase"/>
</dbReference>
<gene>
    <name evidence="5" type="ORF">UY23_C0001G0284</name>
</gene>
<evidence type="ECO:0000313" key="5">
    <source>
        <dbReference type="EMBL" id="KKU91678.1"/>
    </source>
</evidence>
<dbReference type="PROSITE" id="PS00662">
    <property type="entry name" value="T2SP_E"/>
    <property type="match status" value="1"/>
</dbReference>
<keyword evidence="2" id="KW-0547">Nucleotide-binding</keyword>
<dbReference type="PANTHER" id="PTHR30258:SF1">
    <property type="entry name" value="PROTEIN TRANSPORT PROTEIN HOFB HOMOLOG"/>
    <property type="match status" value="1"/>
</dbReference>
<dbReference type="SUPFAM" id="SSF52540">
    <property type="entry name" value="P-loop containing nucleoside triphosphate hydrolases"/>
    <property type="match status" value="1"/>
</dbReference>
<dbReference type="Pfam" id="PF00437">
    <property type="entry name" value="T2SSE"/>
    <property type="match status" value="1"/>
</dbReference>
<dbReference type="GO" id="GO:0016887">
    <property type="term" value="F:ATP hydrolysis activity"/>
    <property type="evidence" value="ECO:0007669"/>
    <property type="project" value="TreeGrafter"/>
</dbReference>
<sequence length="576" mass="63558">MTDQELFKELTKRQILTAATANKILKEADLSGSSAENMLYEQRLVDDVAVAKVKSELIGAPYKKIEPSSISDDLLKVIPREVSQNYKVVPIERSRDLLVVGMLRPDDQRAQETLKFIAKQLRVSLGVYIVTPSDLAAVWRRYAPYSSEIEAAVKEMGAVVNREEGIVSLEEGAASAEDAPIIKIVATTLRQAVEILASDIHIEPQRKRLRIRFRVDGKLEEAVSLPTALSQPVLSRVKVLAKLRLDETRIPQDGRFRTIIAGRDIDYRVSTFPTPNGEKVAIRVLDPTTGLKGLKEIGLSDYNFRILNEAVEAPYGMVLITGPTGSGKSTTLYAIMQKINLPDENIVSLEDPVEYFMEGINQSQVRPEIGYDFASGLREILRQDPDVIMVGEIRDAETAGLAVNAALTGHMMLSTLHTNNALGVVPRLIDLGVPGFLLTSSLNLMLAQRLVARLCPNCKKPAVASAEAQKVIGETLENLPVELKKEIKVKPPYQIYHAEPDPNCKICKGKGVVGRIALFEIFKMTKELGEIISSGFTESKLAVEARRQGMVTLREDGILKVLEGTVLLEEVIKETE</sequence>
<comment type="similarity">
    <text evidence="1">Belongs to the GSP E family.</text>
</comment>
<dbReference type="InterPro" id="IPR007831">
    <property type="entry name" value="T2SS_GspE_N"/>
</dbReference>
<dbReference type="PANTHER" id="PTHR30258">
    <property type="entry name" value="TYPE II SECRETION SYSTEM PROTEIN GSPE-RELATED"/>
    <property type="match status" value="1"/>
</dbReference>
<evidence type="ECO:0000256" key="1">
    <source>
        <dbReference type="ARBA" id="ARBA00006611"/>
    </source>
</evidence>
<evidence type="ECO:0000256" key="3">
    <source>
        <dbReference type="ARBA" id="ARBA00022840"/>
    </source>
</evidence>
<proteinExistence type="inferred from homology"/>
<dbReference type="EMBL" id="LCPF01000001">
    <property type="protein sequence ID" value="KKU91678.1"/>
    <property type="molecule type" value="Genomic_DNA"/>
</dbReference>
<organism evidence="5 6">
    <name type="scientific">Candidatus Jorgensenbacteria bacterium GW2011_GWA1_48_11</name>
    <dbReference type="NCBI Taxonomy" id="1618660"/>
    <lineage>
        <taxon>Bacteria</taxon>
        <taxon>Candidatus Joergenseniibacteriota</taxon>
    </lineage>
</organism>